<evidence type="ECO:0000313" key="2">
    <source>
        <dbReference type="EMBL" id="KDN37808.1"/>
    </source>
</evidence>
<dbReference type="RefSeq" id="XP_013240485.1">
    <property type="nucleotide sequence ID" value="XM_013385031.1"/>
</dbReference>
<dbReference type="AlphaFoldDB" id="A0A066VC04"/>
<gene>
    <name evidence="2" type="ORF">K437DRAFT_35086</name>
</gene>
<reference evidence="2 3" key="1">
    <citation type="submission" date="2014-05" db="EMBL/GenBank/DDBJ databases">
        <title>Draft genome sequence of a rare smut relative, Tilletiaria anomala UBC 951.</title>
        <authorList>
            <consortium name="DOE Joint Genome Institute"/>
            <person name="Toome M."/>
            <person name="Kuo A."/>
            <person name="Henrissat B."/>
            <person name="Lipzen A."/>
            <person name="Tritt A."/>
            <person name="Yoshinaga Y."/>
            <person name="Zane M."/>
            <person name="Barry K."/>
            <person name="Grigoriev I.V."/>
            <person name="Spatafora J.W."/>
            <person name="Aimea M.C."/>
        </authorList>
    </citation>
    <scope>NUCLEOTIDE SEQUENCE [LARGE SCALE GENOMIC DNA]</scope>
    <source>
        <strain evidence="2 3">UBC 951</strain>
    </source>
</reference>
<dbReference type="EMBL" id="JMSN01000130">
    <property type="protein sequence ID" value="KDN37808.1"/>
    <property type="molecule type" value="Genomic_DNA"/>
</dbReference>
<accession>A0A066VC04</accession>
<evidence type="ECO:0000313" key="3">
    <source>
        <dbReference type="Proteomes" id="UP000027361"/>
    </source>
</evidence>
<comment type="caution">
    <text evidence="2">The sequence shown here is derived from an EMBL/GenBank/DDBJ whole genome shotgun (WGS) entry which is preliminary data.</text>
</comment>
<evidence type="ECO:0000256" key="1">
    <source>
        <dbReference type="SAM" id="MobiDB-lite"/>
    </source>
</evidence>
<dbReference type="Proteomes" id="UP000027361">
    <property type="component" value="Unassembled WGS sequence"/>
</dbReference>
<feature type="region of interest" description="Disordered" evidence="1">
    <location>
        <begin position="136"/>
        <end position="155"/>
    </location>
</feature>
<name>A0A066VC04_TILAU</name>
<protein>
    <submittedName>
        <fullName evidence="2">Uncharacterized protein</fullName>
    </submittedName>
</protein>
<dbReference type="GeneID" id="25267398"/>
<sequence length="155" mass="16698">MDTTAVYTQCCPGTASPGSVGCDEVSAASPSIHSPTAKHTKCPKLCRPSELDTSCYLILHTMARGRHLPASLPDRPFPQAPDCLCWKPLEDRKSKALPLCSRWKPLGAMHVVSCRTSMRNSSRQPECLLQTPAMDTAGSLSHSCGDADQAWRSGS</sequence>
<organism evidence="2 3">
    <name type="scientific">Tilletiaria anomala (strain ATCC 24038 / CBS 436.72 / UBC 951)</name>
    <dbReference type="NCBI Taxonomy" id="1037660"/>
    <lineage>
        <taxon>Eukaryota</taxon>
        <taxon>Fungi</taxon>
        <taxon>Dikarya</taxon>
        <taxon>Basidiomycota</taxon>
        <taxon>Ustilaginomycotina</taxon>
        <taxon>Exobasidiomycetes</taxon>
        <taxon>Georgefischeriales</taxon>
        <taxon>Tilletiariaceae</taxon>
        <taxon>Tilletiaria</taxon>
    </lineage>
</organism>
<proteinExistence type="predicted"/>
<dbReference type="HOGENOM" id="CLU_1696727_0_0_1"/>
<dbReference type="InParanoid" id="A0A066VC04"/>
<keyword evidence="3" id="KW-1185">Reference proteome</keyword>